<dbReference type="RefSeq" id="WP_109015759.1">
    <property type="nucleotide sequence ID" value="NZ_BDOQ01000008.1"/>
</dbReference>
<gene>
    <name evidence="2" type="ORF">NMK_2170</name>
</gene>
<proteinExistence type="predicted"/>
<dbReference type="AlphaFoldDB" id="A0A2R5FCY9"/>
<protein>
    <submittedName>
        <fullName evidence="2">Integration host factor subunit beta</fullName>
    </submittedName>
</protein>
<dbReference type="EMBL" id="BDOQ01000008">
    <property type="protein sequence ID" value="GBG14571.1"/>
    <property type="molecule type" value="Genomic_DNA"/>
</dbReference>
<organism evidence="2 3">
    <name type="scientific">Novimethylophilus kurashikiensis</name>
    <dbReference type="NCBI Taxonomy" id="1825523"/>
    <lineage>
        <taxon>Bacteria</taxon>
        <taxon>Pseudomonadati</taxon>
        <taxon>Pseudomonadota</taxon>
        <taxon>Betaproteobacteria</taxon>
        <taxon>Nitrosomonadales</taxon>
        <taxon>Methylophilaceae</taxon>
        <taxon>Novimethylophilus</taxon>
    </lineage>
</organism>
<reference evidence="2 3" key="1">
    <citation type="journal article" date="2018" name="Environ. Microbiol.">
        <title>Isolation and genomic characterization of Novimethylophilus kurashikiensis gen. nov. sp. nov., a new lanthanide-dependent methylotrophic species of Methylophilaceae.</title>
        <authorList>
            <person name="Lv H."/>
            <person name="Sahin N."/>
            <person name="Tani A."/>
        </authorList>
    </citation>
    <scope>NUCLEOTIDE SEQUENCE [LARGE SCALE GENOMIC DNA]</scope>
    <source>
        <strain evidence="2 3">La2-4</strain>
    </source>
</reference>
<evidence type="ECO:0000256" key="1">
    <source>
        <dbReference type="SAM" id="MobiDB-lite"/>
    </source>
</evidence>
<dbReference type="Proteomes" id="UP000245081">
    <property type="component" value="Unassembled WGS sequence"/>
</dbReference>
<name>A0A2R5FCY9_9PROT</name>
<keyword evidence="3" id="KW-1185">Reference proteome</keyword>
<sequence>MMHYEIHNAMRKLARTVAGIFASVKGDALKKQHKSLGVFAFLCSTLALASVPAHAEDAHTRAIMNSTSLLNYLSGVLPEALPSVLTQINNGTIKRIAPEDPVWIINADTNQILYYQGQPTFTNKDASQLVDDIGQRFGQKAVANAKVARNTWLTIVMGGLSYGAYCANKYPFLVCSLNPEGSELPKKPASATSQQPPAQSAGTAGQ</sequence>
<evidence type="ECO:0000313" key="2">
    <source>
        <dbReference type="EMBL" id="GBG14571.1"/>
    </source>
</evidence>
<feature type="region of interest" description="Disordered" evidence="1">
    <location>
        <begin position="181"/>
        <end position="206"/>
    </location>
</feature>
<accession>A0A2R5FCY9</accession>
<feature type="compositionally biased region" description="Polar residues" evidence="1">
    <location>
        <begin position="190"/>
        <end position="206"/>
    </location>
</feature>
<comment type="caution">
    <text evidence="2">The sequence shown here is derived from an EMBL/GenBank/DDBJ whole genome shotgun (WGS) entry which is preliminary data.</text>
</comment>
<evidence type="ECO:0000313" key="3">
    <source>
        <dbReference type="Proteomes" id="UP000245081"/>
    </source>
</evidence>